<dbReference type="PANTHER" id="PTHR15462">
    <property type="entry name" value="SERINE PROTEASE"/>
    <property type="match status" value="1"/>
</dbReference>
<feature type="domain" description="Peptidase S1" evidence="7">
    <location>
        <begin position="174"/>
        <end position="344"/>
    </location>
</feature>
<dbReference type="PROSITE" id="PS00134">
    <property type="entry name" value="TRYPSIN_HIS"/>
    <property type="match status" value="1"/>
</dbReference>
<dbReference type="EMBL" id="BAFH01000003">
    <property type="protein sequence ID" value="GAB62140.1"/>
    <property type="molecule type" value="Genomic_DNA"/>
</dbReference>
<evidence type="ECO:0000256" key="2">
    <source>
        <dbReference type="ARBA" id="ARBA00022670"/>
    </source>
</evidence>
<evidence type="ECO:0000256" key="4">
    <source>
        <dbReference type="ARBA" id="ARBA00022801"/>
    </source>
</evidence>
<gene>
    <name evidence="8" type="ORF">KSU1_C0544</name>
</gene>
<dbReference type="GO" id="GO:0004252">
    <property type="term" value="F:serine-type endopeptidase activity"/>
    <property type="evidence" value="ECO:0007669"/>
    <property type="project" value="InterPro"/>
</dbReference>
<evidence type="ECO:0000259" key="7">
    <source>
        <dbReference type="Pfam" id="PF00089"/>
    </source>
</evidence>
<evidence type="ECO:0000313" key="9">
    <source>
        <dbReference type="Proteomes" id="UP000002985"/>
    </source>
</evidence>
<feature type="signal peptide" evidence="6">
    <location>
        <begin position="1"/>
        <end position="26"/>
    </location>
</feature>
<dbReference type="AlphaFoldDB" id="I3IK95"/>
<dbReference type="GO" id="GO:0006508">
    <property type="term" value="P:proteolysis"/>
    <property type="evidence" value="ECO:0007669"/>
    <property type="project" value="UniProtKB-KW"/>
</dbReference>
<dbReference type="OrthoDB" id="3078754at2"/>
<dbReference type="InterPro" id="IPR008256">
    <property type="entry name" value="Peptidase_S1B"/>
</dbReference>
<dbReference type="PROSITE" id="PS00673">
    <property type="entry name" value="V8_SER"/>
    <property type="match status" value="1"/>
</dbReference>
<keyword evidence="3 6" id="KW-0732">Signal</keyword>
<dbReference type="Pfam" id="PF00089">
    <property type="entry name" value="Trypsin"/>
    <property type="match status" value="1"/>
</dbReference>
<dbReference type="InterPro" id="IPR018114">
    <property type="entry name" value="TRYPSIN_HIS"/>
</dbReference>
<keyword evidence="9" id="KW-1185">Reference proteome</keyword>
<accession>I3IK95</accession>
<evidence type="ECO:0000313" key="8">
    <source>
        <dbReference type="EMBL" id="GAB62140.1"/>
    </source>
</evidence>
<dbReference type="PANTHER" id="PTHR15462:SF8">
    <property type="entry name" value="SERINE PROTEASE"/>
    <property type="match status" value="1"/>
</dbReference>
<keyword evidence="2 6" id="KW-0645">Protease</keyword>
<dbReference type="InterPro" id="IPR009003">
    <property type="entry name" value="Peptidase_S1_PA"/>
</dbReference>
<dbReference type="InterPro" id="IPR050966">
    <property type="entry name" value="Glutamyl_endopeptidase"/>
</dbReference>
<dbReference type="STRING" id="247490.KSU1_C0544"/>
<comment type="caution">
    <text evidence="8">The sequence shown here is derived from an EMBL/GenBank/DDBJ whole genome shotgun (WGS) entry which is preliminary data.</text>
</comment>
<dbReference type="InterPro" id="IPR001254">
    <property type="entry name" value="Trypsin_dom"/>
</dbReference>
<sequence>MFKNRNSYLSIIAMALINCISFSVMAEPAQKTYPLSPDDPEAQIDASYLDIPAIVPPTPDQWGKAPRSKAQGIKVYNVEAGREMKDFQDNSISLREARRLPRQAFEPSYQGEVELYDSDAEAAIQENSTMEDDPNSNADSQDTNSAIVAETVCGADNRVKINPATSYPWRTHCKLYITFPDGARFVGSATMIGPKKAITAGHCVHDKNHGGWAKSIEVIPGFSCGTKPYGSAWATYYLSWTGWTNYKDPNHDMGIICLNKTIGNTVGWLGYGYWSSLSGVTASLSGYPADRDGGLCQYYHYGNLSSTTSYRIYYYIDTFGGQSGSGVYRTINGNRYVMGAHAYGPCPNSATRITSSKYSKIKDFCN</sequence>
<comment type="similarity">
    <text evidence="1 6">Belongs to the peptidase S1B family.</text>
</comment>
<dbReference type="EC" id="3.4.21.-" evidence="6"/>
<organism evidence="8 9">
    <name type="scientific">Candidatus Jettenia caeni</name>
    <dbReference type="NCBI Taxonomy" id="247490"/>
    <lineage>
        <taxon>Bacteria</taxon>
        <taxon>Pseudomonadati</taxon>
        <taxon>Planctomycetota</taxon>
        <taxon>Candidatus Brocadiia</taxon>
        <taxon>Candidatus Brocadiales</taxon>
        <taxon>Candidatus Brocadiaceae</taxon>
        <taxon>Candidatus Jettenia</taxon>
    </lineage>
</organism>
<dbReference type="eggNOG" id="COG3591">
    <property type="taxonomic scope" value="Bacteria"/>
</dbReference>
<proteinExistence type="inferred from homology"/>
<dbReference type="Gene3D" id="2.40.10.10">
    <property type="entry name" value="Trypsin-like serine proteases"/>
    <property type="match status" value="2"/>
</dbReference>
<evidence type="ECO:0000256" key="3">
    <source>
        <dbReference type="ARBA" id="ARBA00022729"/>
    </source>
</evidence>
<feature type="chain" id="PRO_5006992407" description="Serine protease" evidence="6">
    <location>
        <begin position="27"/>
        <end position="366"/>
    </location>
</feature>
<evidence type="ECO:0000256" key="6">
    <source>
        <dbReference type="RuleBase" id="RU004296"/>
    </source>
</evidence>
<dbReference type="PRINTS" id="PR00839">
    <property type="entry name" value="V8PROTEASE"/>
</dbReference>
<dbReference type="Proteomes" id="UP000002985">
    <property type="component" value="Unassembled WGS sequence"/>
</dbReference>
<name>I3IK95_9BACT</name>
<protein>
    <recommendedName>
        <fullName evidence="6">Serine protease</fullName>
        <ecNumber evidence="6">3.4.21.-</ecNumber>
    </recommendedName>
</protein>
<dbReference type="InterPro" id="IPR000126">
    <property type="entry name" value="V8_ser_AS"/>
</dbReference>
<dbReference type="SUPFAM" id="SSF50494">
    <property type="entry name" value="Trypsin-like serine proteases"/>
    <property type="match status" value="1"/>
</dbReference>
<dbReference type="InterPro" id="IPR043504">
    <property type="entry name" value="Peptidase_S1_PA_chymotrypsin"/>
</dbReference>
<keyword evidence="4 6" id="KW-0378">Hydrolase</keyword>
<evidence type="ECO:0000256" key="1">
    <source>
        <dbReference type="ARBA" id="ARBA00008764"/>
    </source>
</evidence>
<reference evidence="8 9" key="1">
    <citation type="journal article" date="2012" name="FEBS Lett.">
        <title>Anammox organism KSU-1 expresses a NirK-type copper-containing nitrite reductase instead of a NirS-type with cytochrome cd1.</title>
        <authorList>
            <person name="Hira D."/>
            <person name="Toh H."/>
            <person name="Migita C.T."/>
            <person name="Okubo H."/>
            <person name="Nishiyama T."/>
            <person name="Hattori M."/>
            <person name="Furukawa K."/>
            <person name="Fujii T."/>
        </authorList>
    </citation>
    <scope>NUCLEOTIDE SEQUENCE [LARGE SCALE GENOMIC DNA]</scope>
</reference>
<keyword evidence="5 6" id="KW-0720">Serine protease</keyword>
<evidence type="ECO:0000256" key="5">
    <source>
        <dbReference type="ARBA" id="ARBA00022825"/>
    </source>
</evidence>